<keyword evidence="6 10" id="KW-0238">DNA-binding</keyword>
<evidence type="ECO:0000256" key="3">
    <source>
        <dbReference type="ARBA" id="ARBA00006317"/>
    </source>
</evidence>
<reference evidence="14" key="1">
    <citation type="journal article" date="2023" name="Front. Mar. Sci.">
        <title>A new Merluccius polli reference genome to investigate the effects of global change in West African waters.</title>
        <authorList>
            <person name="Mateo J.L."/>
            <person name="Blanco-Fernandez C."/>
            <person name="Garcia-Vazquez E."/>
            <person name="Machado-Schiaffino G."/>
        </authorList>
    </citation>
    <scope>NUCLEOTIDE SEQUENCE</scope>
    <source>
        <strain evidence="14">C29</strain>
        <tissue evidence="14">Fin</tissue>
    </source>
</reference>
<dbReference type="GO" id="GO:0000978">
    <property type="term" value="F:RNA polymerase II cis-regulatory region sequence-specific DNA binding"/>
    <property type="evidence" value="ECO:0007669"/>
    <property type="project" value="TreeGrafter"/>
</dbReference>
<dbReference type="GO" id="GO:0005654">
    <property type="term" value="C:nucleoplasm"/>
    <property type="evidence" value="ECO:0007669"/>
    <property type="project" value="UniProtKB-ARBA"/>
</dbReference>
<comment type="subcellular location">
    <subcellularLocation>
        <location evidence="2 10 11">Nucleus</location>
    </subcellularLocation>
</comment>
<keyword evidence="15" id="KW-1185">Reference proteome</keyword>
<organism evidence="14 15">
    <name type="scientific">Merluccius polli</name>
    <name type="common">Benguela hake</name>
    <name type="synonym">Merluccius cadenati</name>
    <dbReference type="NCBI Taxonomy" id="89951"/>
    <lineage>
        <taxon>Eukaryota</taxon>
        <taxon>Metazoa</taxon>
        <taxon>Chordata</taxon>
        <taxon>Craniata</taxon>
        <taxon>Vertebrata</taxon>
        <taxon>Euteleostomi</taxon>
        <taxon>Actinopterygii</taxon>
        <taxon>Neopterygii</taxon>
        <taxon>Teleostei</taxon>
        <taxon>Neoteleostei</taxon>
        <taxon>Acanthomorphata</taxon>
        <taxon>Zeiogadaria</taxon>
        <taxon>Gadariae</taxon>
        <taxon>Gadiformes</taxon>
        <taxon>Gadoidei</taxon>
        <taxon>Merlucciidae</taxon>
        <taxon>Merluccius</taxon>
    </lineage>
</organism>
<sequence>MYLPSCTYYVSNPARQSDLRSVSSPFLADNVVVNPAAQEPPPPGLRDYGSVPWLDNGGGSSASAKLPDYRHYCLEPRQQYRHQAGKWSVYHHHQAAAAAAAAAANHHHHHHHHRHHLAPSPYSFSPDEATAFRDAALASPAEGGGERFLGYDPAAGPVYGTHGGGGGGPAASRYHASAFSDGGCSLVGTAARPFPPPPSAGVGGVGGGLSASGSGSNNSKPPPLGIVPSVLGRNRILPPGFDAFIEAAEVAHDARREEEKEGGRCSVPAESPGSETAKDPHHHHHHLHHPGEEIGGKRTGPSDPSGAGTRGGDSPSSNGTNEDNAKEPKSSERRKKRCPYTKQQLRELEREFLFSVYINKERRLQLARLLCLTDRQVKIWFQNRRMKEKKLNRDRLQYYTGNPLF</sequence>
<dbReference type="InterPro" id="IPR001356">
    <property type="entry name" value="HD"/>
</dbReference>
<keyword evidence="8" id="KW-0804">Transcription</keyword>
<dbReference type="PANTHER" id="PTHR46092:SF2">
    <property type="entry name" value="HOMEOBOX PROTEIN HOX-D11"/>
    <property type="match status" value="1"/>
</dbReference>
<feature type="domain" description="Homeobox" evidence="13">
    <location>
        <begin position="331"/>
        <end position="391"/>
    </location>
</feature>
<dbReference type="Proteomes" id="UP001174136">
    <property type="component" value="Unassembled WGS sequence"/>
</dbReference>
<dbReference type="CDD" id="cd00086">
    <property type="entry name" value="homeodomain"/>
    <property type="match status" value="1"/>
</dbReference>
<dbReference type="PROSITE" id="PS00027">
    <property type="entry name" value="HOMEOBOX_1"/>
    <property type="match status" value="1"/>
</dbReference>
<keyword evidence="9 10" id="KW-0539">Nucleus</keyword>
<dbReference type="Gene3D" id="1.10.10.60">
    <property type="entry name" value="Homeodomain-like"/>
    <property type="match status" value="1"/>
</dbReference>
<dbReference type="PROSITE" id="PS50071">
    <property type="entry name" value="HOMEOBOX_2"/>
    <property type="match status" value="1"/>
</dbReference>
<feature type="compositionally biased region" description="Gly residues" evidence="12">
    <location>
        <begin position="201"/>
        <end position="210"/>
    </location>
</feature>
<protein>
    <submittedName>
        <fullName evidence="14">Homeobox protein Hox-D11a</fullName>
    </submittedName>
</protein>
<dbReference type="PANTHER" id="PTHR46092">
    <property type="entry name" value="HOMEOBOX PROTEIN HOX-A11-RELATED"/>
    <property type="match status" value="1"/>
</dbReference>
<keyword evidence="5" id="KW-0805">Transcription regulation</keyword>
<feature type="region of interest" description="Disordered" evidence="12">
    <location>
        <begin position="195"/>
        <end position="225"/>
    </location>
</feature>
<feature type="region of interest" description="Disordered" evidence="12">
    <location>
        <begin position="100"/>
        <end position="125"/>
    </location>
</feature>
<evidence type="ECO:0000256" key="1">
    <source>
        <dbReference type="ARBA" id="ARBA00003263"/>
    </source>
</evidence>
<dbReference type="AlphaFoldDB" id="A0AA47MYC5"/>
<feature type="DNA-binding region" description="Homeobox" evidence="10">
    <location>
        <begin position="333"/>
        <end position="392"/>
    </location>
</feature>
<evidence type="ECO:0000256" key="11">
    <source>
        <dbReference type="RuleBase" id="RU000682"/>
    </source>
</evidence>
<proteinExistence type="inferred from homology"/>
<comment type="caution">
    <text evidence="14">The sequence shown here is derived from an EMBL/GenBank/DDBJ whole genome shotgun (WGS) entry which is preliminary data.</text>
</comment>
<evidence type="ECO:0000256" key="7">
    <source>
        <dbReference type="ARBA" id="ARBA00023155"/>
    </source>
</evidence>
<dbReference type="GO" id="GO:0000981">
    <property type="term" value="F:DNA-binding transcription factor activity, RNA polymerase II-specific"/>
    <property type="evidence" value="ECO:0007669"/>
    <property type="project" value="InterPro"/>
</dbReference>
<accession>A0AA47MYC5</accession>
<evidence type="ECO:0000256" key="2">
    <source>
        <dbReference type="ARBA" id="ARBA00004123"/>
    </source>
</evidence>
<evidence type="ECO:0000259" key="13">
    <source>
        <dbReference type="PROSITE" id="PS50071"/>
    </source>
</evidence>
<evidence type="ECO:0000256" key="9">
    <source>
        <dbReference type="ARBA" id="ARBA00023242"/>
    </source>
</evidence>
<keyword evidence="7 10" id="KW-0371">Homeobox</keyword>
<feature type="compositionally biased region" description="Basic residues" evidence="12">
    <location>
        <begin position="105"/>
        <end position="117"/>
    </location>
</feature>
<dbReference type="SUPFAM" id="SSF46689">
    <property type="entry name" value="Homeodomain-like"/>
    <property type="match status" value="1"/>
</dbReference>
<dbReference type="Pfam" id="PF00046">
    <property type="entry name" value="Homeodomain"/>
    <property type="match status" value="1"/>
</dbReference>
<evidence type="ECO:0000256" key="12">
    <source>
        <dbReference type="SAM" id="MobiDB-lite"/>
    </source>
</evidence>
<evidence type="ECO:0000256" key="5">
    <source>
        <dbReference type="ARBA" id="ARBA00023015"/>
    </source>
</evidence>
<name>A0AA47MYC5_MERPO</name>
<comment type="similarity">
    <text evidence="3">Belongs to the Abd-B homeobox family.</text>
</comment>
<dbReference type="EMBL" id="JAOPHQ010002022">
    <property type="protein sequence ID" value="KAK0148450.1"/>
    <property type="molecule type" value="Genomic_DNA"/>
</dbReference>
<dbReference type="SMART" id="SM00389">
    <property type="entry name" value="HOX"/>
    <property type="match status" value="1"/>
</dbReference>
<evidence type="ECO:0000256" key="6">
    <source>
        <dbReference type="ARBA" id="ARBA00023125"/>
    </source>
</evidence>
<feature type="compositionally biased region" description="Basic and acidic residues" evidence="12">
    <location>
        <begin position="252"/>
        <end position="263"/>
    </location>
</feature>
<feature type="region of interest" description="Disordered" evidence="12">
    <location>
        <begin position="252"/>
        <end position="338"/>
    </location>
</feature>
<evidence type="ECO:0000256" key="10">
    <source>
        <dbReference type="PROSITE-ProRule" id="PRU00108"/>
    </source>
</evidence>
<evidence type="ECO:0000313" key="15">
    <source>
        <dbReference type="Proteomes" id="UP001174136"/>
    </source>
</evidence>
<evidence type="ECO:0000256" key="4">
    <source>
        <dbReference type="ARBA" id="ARBA00022473"/>
    </source>
</evidence>
<dbReference type="FunFam" id="1.10.10.60:FF:000166">
    <property type="entry name" value="homeobox protein Hox-C11"/>
    <property type="match status" value="1"/>
</dbReference>
<dbReference type="InterPro" id="IPR009057">
    <property type="entry name" value="Homeodomain-like_sf"/>
</dbReference>
<keyword evidence="4" id="KW-0217">Developmental protein</keyword>
<dbReference type="InterPro" id="IPR017970">
    <property type="entry name" value="Homeobox_CS"/>
</dbReference>
<comment type="function">
    <text evidence="1">Sequence-specific transcription factor which is part of a developmental regulatory system that provides cells with specific positional identities on the anterior-posterior axis.</text>
</comment>
<evidence type="ECO:0000256" key="8">
    <source>
        <dbReference type="ARBA" id="ARBA00023163"/>
    </source>
</evidence>
<gene>
    <name evidence="14" type="primary">hoxd11a_0</name>
    <name evidence="14" type="ORF">N1851_011218</name>
</gene>
<evidence type="ECO:0000313" key="14">
    <source>
        <dbReference type="EMBL" id="KAK0148450.1"/>
    </source>
</evidence>